<dbReference type="Gene3D" id="3.30.470.20">
    <property type="entry name" value="ATP-grasp fold, B domain"/>
    <property type="match status" value="1"/>
</dbReference>
<proteinExistence type="predicted"/>
<comment type="caution">
    <text evidence="1">The sequence shown here is derived from an EMBL/GenBank/DDBJ whole genome shotgun (WGS) entry which is preliminary data.</text>
</comment>
<gene>
    <name evidence="1" type="ORF">GCM10010913_23880</name>
</gene>
<protein>
    <recommendedName>
        <fullName evidence="3">YheC/YheD family protein</fullName>
    </recommendedName>
</protein>
<evidence type="ECO:0008006" key="3">
    <source>
        <dbReference type="Google" id="ProtNLM"/>
    </source>
</evidence>
<organism evidence="1 2">
    <name type="scientific">Paenibacillus aceti</name>
    <dbReference type="NCBI Taxonomy" id="1820010"/>
    <lineage>
        <taxon>Bacteria</taxon>
        <taxon>Bacillati</taxon>
        <taxon>Bacillota</taxon>
        <taxon>Bacilli</taxon>
        <taxon>Bacillales</taxon>
        <taxon>Paenibacillaceae</taxon>
        <taxon>Paenibacillus</taxon>
    </lineage>
</organism>
<keyword evidence="2" id="KW-1185">Reference proteome</keyword>
<reference evidence="2" key="1">
    <citation type="journal article" date="2019" name="Int. J. Syst. Evol. Microbiol.">
        <title>The Global Catalogue of Microorganisms (GCM) 10K type strain sequencing project: providing services to taxonomists for standard genome sequencing and annotation.</title>
        <authorList>
            <consortium name="The Broad Institute Genomics Platform"/>
            <consortium name="The Broad Institute Genome Sequencing Center for Infectious Disease"/>
            <person name="Wu L."/>
            <person name="Ma J."/>
        </authorList>
    </citation>
    <scope>NUCLEOTIDE SEQUENCE [LARGE SCALE GENOMIC DNA]</scope>
    <source>
        <strain evidence="2">CGMCC 1.15420</strain>
    </source>
</reference>
<evidence type="ECO:0000313" key="1">
    <source>
        <dbReference type="EMBL" id="GGG01377.1"/>
    </source>
</evidence>
<dbReference type="RefSeq" id="WP_240431914.1">
    <property type="nucleotide sequence ID" value="NZ_KZ987724.1"/>
</dbReference>
<dbReference type="SUPFAM" id="SSF56059">
    <property type="entry name" value="Glutathione synthetase ATP-binding domain-like"/>
    <property type="match status" value="1"/>
</dbReference>
<dbReference type="EMBL" id="BMIW01000015">
    <property type="protein sequence ID" value="GGG01377.1"/>
    <property type="molecule type" value="Genomic_DNA"/>
</dbReference>
<accession>A0ABQ1VVI9</accession>
<dbReference type="InterPro" id="IPR026838">
    <property type="entry name" value="YheC/D"/>
</dbReference>
<sequence>MGRQFANKWLKTEALLGNESVAAHIPQTRMYSSEALRQMLHKFGMVVIKPVRGGGGYGVIKVTYSGGVYSFTNMSRRVSFASYDAMFRALNRAKVRRSYIIQQGIHLASIGGRPIDYRVKVVKQNGNWVYRAMVGRLARPGLFVTNLCKGGTLLTARAGLSRSLSRGVAKRKRQEMRNLTNTCIGIMESSFPGIEQLGFDYGIDVNGRVWIFEVNTRPQ</sequence>
<dbReference type="Proteomes" id="UP000608420">
    <property type="component" value="Unassembled WGS sequence"/>
</dbReference>
<evidence type="ECO:0000313" key="2">
    <source>
        <dbReference type="Proteomes" id="UP000608420"/>
    </source>
</evidence>
<dbReference type="Pfam" id="PF14398">
    <property type="entry name" value="ATPgrasp_YheCD"/>
    <property type="match status" value="1"/>
</dbReference>
<name>A0ABQ1VVI9_9BACL</name>